<sequence length="200" mass="23049">MTSMQEMADSFRDAFKSERLVYTALEETDRCKDFWWNCCASDLVNRSLIDAGRPVPPSRAASDKQLAETVNESKTYLAVLVCLPATDPEPEQPIGYLVLNKSFPSCASYHLGFLQEHQNKGYGREAIRWAADYAFTWCNLHRLSIGALSYNERAMHLYASIGFVQEARRQSCIYLNGSWHDLVDYRMLREEWEKLREESA</sequence>
<dbReference type="OrthoDB" id="64477at2759"/>
<dbReference type="EMBL" id="AZHF01000005">
    <property type="protein sequence ID" value="OAA75270.1"/>
    <property type="molecule type" value="Genomic_DNA"/>
</dbReference>
<dbReference type="SUPFAM" id="SSF55729">
    <property type="entry name" value="Acyl-CoA N-acyltransferases (Nat)"/>
    <property type="match status" value="1"/>
</dbReference>
<evidence type="ECO:0000259" key="1">
    <source>
        <dbReference type="PROSITE" id="PS51186"/>
    </source>
</evidence>
<dbReference type="Proteomes" id="UP000076881">
    <property type="component" value="Unassembled WGS sequence"/>
</dbReference>
<name>A0A168FJE2_CORDF</name>
<dbReference type="InterPro" id="IPR016181">
    <property type="entry name" value="Acyl_CoA_acyltransferase"/>
</dbReference>
<reference evidence="2 3" key="1">
    <citation type="journal article" date="2016" name="Genome Biol. Evol.">
        <title>Divergent and convergent evolution of fungal pathogenicity.</title>
        <authorList>
            <person name="Shang Y."/>
            <person name="Xiao G."/>
            <person name="Zheng P."/>
            <person name="Cen K."/>
            <person name="Zhan S."/>
            <person name="Wang C."/>
        </authorList>
    </citation>
    <scope>NUCLEOTIDE SEQUENCE [LARGE SCALE GENOMIC DNA]</scope>
    <source>
        <strain evidence="2 3">RCEF 1005</strain>
    </source>
</reference>
<dbReference type="Gene3D" id="3.40.630.30">
    <property type="match status" value="1"/>
</dbReference>
<evidence type="ECO:0000313" key="2">
    <source>
        <dbReference type="EMBL" id="OAA75270.1"/>
    </source>
</evidence>
<organism evidence="2 3">
    <name type="scientific">Akanthomyces lecanii RCEF 1005</name>
    <dbReference type="NCBI Taxonomy" id="1081108"/>
    <lineage>
        <taxon>Eukaryota</taxon>
        <taxon>Fungi</taxon>
        <taxon>Dikarya</taxon>
        <taxon>Ascomycota</taxon>
        <taxon>Pezizomycotina</taxon>
        <taxon>Sordariomycetes</taxon>
        <taxon>Hypocreomycetidae</taxon>
        <taxon>Hypocreales</taxon>
        <taxon>Cordycipitaceae</taxon>
        <taxon>Akanthomyces</taxon>
        <taxon>Cordyceps confragosa</taxon>
    </lineage>
</organism>
<protein>
    <submittedName>
        <fullName evidence="2">Acyl-CoA N-acyltransferase</fullName>
    </submittedName>
</protein>
<dbReference type="CDD" id="cd04301">
    <property type="entry name" value="NAT_SF"/>
    <property type="match status" value="1"/>
</dbReference>
<keyword evidence="2" id="KW-0012">Acyltransferase</keyword>
<keyword evidence="2" id="KW-0808">Transferase</keyword>
<dbReference type="GO" id="GO:0016747">
    <property type="term" value="F:acyltransferase activity, transferring groups other than amino-acyl groups"/>
    <property type="evidence" value="ECO:0007669"/>
    <property type="project" value="InterPro"/>
</dbReference>
<comment type="caution">
    <text evidence="2">The sequence shown here is derived from an EMBL/GenBank/DDBJ whole genome shotgun (WGS) entry which is preliminary data.</text>
</comment>
<dbReference type="PANTHER" id="PTHR43415:SF3">
    <property type="entry name" value="GNAT-FAMILY ACETYLTRANSFERASE"/>
    <property type="match status" value="1"/>
</dbReference>
<gene>
    <name evidence="2" type="ORF">LEL_07258</name>
</gene>
<accession>A0A168FJE2</accession>
<feature type="domain" description="N-acetyltransferase" evidence="1">
    <location>
        <begin position="41"/>
        <end position="189"/>
    </location>
</feature>
<dbReference type="PROSITE" id="PS51186">
    <property type="entry name" value="GNAT"/>
    <property type="match status" value="1"/>
</dbReference>
<dbReference type="Pfam" id="PF00583">
    <property type="entry name" value="Acetyltransf_1"/>
    <property type="match status" value="1"/>
</dbReference>
<evidence type="ECO:0000313" key="3">
    <source>
        <dbReference type="Proteomes" id="UP000076881"/>
    </source>
</evidence>
<proteinExistence type="predicted"/>
<dbReference type="PANTHER" id="PTHR43415">
    <property type="entry name" value="SPERMIDINE N(1)-ACETYLTRANSFERASE"/>
    <property type="match status" value="1"/>
</dbReference>
<dbReference type="AlphaFoldDB" id="A0A168FJE2"/>
<keyword evidence="3" id="KW-1185">Reference proteome</keyword>
<dbReference type="InterPro" id="IPR000182">
    <property type="entry name" value="GNAT_dom"/>
</dbReference>